<keyword evidence="4" id="KW-1185">Reference proteome</keyword>
<feature type="chain" id="PRO_5042819197" evidence="2">
    <location>
        <begin position="21"/>
        <end position="112"/>
    </location>
</feature>
<name>A0AAN9FA80_CLITE</name>
<feature type="signal peptide" evidence="2">
    <location>
        <begin position="1"/>
        <end position="20"/>
    </location>
</feature>
<proteinExistence type="predicted"/>
<evidence type="ECO:0000313" key="4">
    <source>
        <dbReference type="Proteomes" id="UP001359559"/>
    </source>
</evidence>
<evidence type="ECO:0000313" key="3">
    <source>
        <dbReference type="EMBL" id="KAK7272504.1"/>
    </source>
</evidence>
<dbReference type="EMBL" id="JAYKXN010000007">
    <property type="protein sequence ID" value="KAK7272504.1"/>
    <property type="molecule type" value="Genomic_DNA"/>
</dbReference>
<feature type="region of interest" description="Disordered" evidence="1">
    <location>
        <begin position="37"/>
        <end position="59"/>
    </location>
</feature>
<feature type="compositionally biased region" description="Polar residues" evidence="1">
    <location>
        <begin position="50"/>
        <end position="59"/>
    </location>
</feature>
<evidence type="ECO:0000256" key="1">
    <source>
        <dbReference type="SAM" id="MobiDB-lite"/>
    </source>
</evidence>
<sequence>MQLLSICIFSLSLESSLVDCETRKLVLKKHNLGSDIPQRNFNNDVHDNNAPMTTNNDSTVQKRECKMRKEWSPQFLSLAFESLLNTSLPPFKSLLDVEASESNMKSPSLEEE</sequence>
<gene>
    <name evidence="3" type="ORF">RJT34_29139</name>
</gene>
<dbReference type="AlphaFoldDB" id="A0AAN9FA80"/>
<dbReference type="Proteomes" id="UP001359559">
    <property type="component" value="Unassembled WGS sequence"/>
</dbReference>
<reference evidence="3 4" key="1">
    <citation type="submission" date="2024-01" db="EMBL/GenBank/DDBJ databases">
        <title>The genomes of 5 underutilized Papilionoideae crops provide insights into root nodulation and disease resistance.</title>
        <authorList>
            <person name="Yuan L."/>
        </authorList>
    </citation>
    <scope>NUCLEOTIDE SEQUENCE [LARGE SCALE GENOMIC DNA]</scope>
    <source>
        <strain evidence="3">LY-2023</strain>
        <tissue evidence="3">Leaf</tissue>
    </source>
</reference>
<protein>
    <submittedName>
        <fullName evidence="3">Uncharacterized protein</fullName>
    </submittedName>
</protein>
<evidence type="ECO:0000256" key="2">
    <source>
        <dbReference type="SAM" id="SignalP"/>
    </source>
</evidence>
<keyword evidence="2" id="KW-0732">Signal</keyword>
<comment type="caution">
    <text evidence="3">The sequence shown here is derived from an EMBL/GenBank/DDBJ whole genome shotgun (WGS) entry which is preliminary data.</text>
</comment>
<accession>A0AAN9FA80</accession>
<organism evidence="3 4">
    <name type="scientific">Clitoria ternatea</name>
    <name type="common">Butterfly pea</name>
    <dbReference type="NCBI Taxonomy" id="43366"/>
    <lineage>
        <taxon>Eukaryota</taxon>
        <taxon>Viridiplantae</taxon>
        <taxon>Streptophyta</taxon>
        <taxon>Embryophyta</taxon>
        <taxon>Tracheophyta</taxon>
        <taxon>Spermatophyta</taxon>
        <taxon>Magnoliopsida</taxon>
        <taxon>eudicotyledons</taxon>
        <taxon>Gunneridae</taxon>
        <taxon>Pentapetalae</taxon>
        <taxon>rosids</taxon>
        <taxon>fabids</taxon>
        <taxon>Fabales</taxon>
        <taxon>Fabaceae</taxon>
        <taxon>Papilionoideae</taxon>
        <taxon>50 kb inversion clade</taxon>
        <taxon>NPAAA clade</taxon>
        <taxon>indigoferoid/millettioid clade</taxon>
        <taxon>Phaseoleae</taxon>
        <taxon>Clitoria</taxon>
    </lineage>
</organism>